<reference evidence="2 3" key="1">
    <citation type="submission" date="2017-04" db="EMBL/GenBank/DDBJ databases">
        <authorList>
            <person name="Afonso C.L."/>
            <person name="Miller P.J."/>
            <person name="Scott M.A."/>
            <person name="Spackman E."/>
            <person name="Goraichik I."/>
            <person name="Dimitrov K.M."/>
            <person name="Suarez D.L."/>
            <person name="Swayne D.E."/>
        </authorList>
    </citation>
    <scope>NUCLEOTIDE SEQUENCE [LARGE SCALE GENOMIC DNA]</scope>
    <source>
        <strain evidence="3">XA(T)</strain>
    </source>
</reference>
<dbReference type="Proteomes" id="UP000192775">
    <property type="component" value="Chromosome"/>
</dbReference>
<keyword evidence="3" id="KW-1185">Reference proteome</keyword>
<dbReference type="STRING" id="1619308.B5808_01190"/>
<proteinExistence type="predicted"/>
<feature type="domain" description="AB hydrolase-1" evidence="1">
    <location>
        <begin position="19"/>
        <end position="229"/>
    </location>
</feature>
<dbReference type="AlphaFoldDB" id="A0A1X9LPJ9"/>
<organism evidence="2 3">
    <name type="scientific">Cnuibacter physcomitrellae</name>
    <dbReference type="NCBI Taxonomy" id="1619308"/>
    <lineage>
        <taxon>Bacteria</taxon>
        <taxon>Bacillati</taxon>
        <taxon>Actinomycetota</taxon>
        <taxon>Actinomycetes</taxon>
        <taxon>Micrococcales</taxon>
        <taxon>Microbacteriaceae</taxon>
        <taxon>Cnuibacter</taxon>
    </lineage>
</organism>
<evidence type="ECO:0000313" key="3">
    <source>
        <dbReference type="Proteomes" id="UP000192775"/>
    </source>
</evidence>
<dbReference type="PANTHER" id="PTHR43194">
    <property type="entry name" value="HYDROLASE ALPHA/BETA FOLD FAMILY"/>
    <property type="match status" value="1"/>
</dbReference>
<accession>A0A1X9LPJ9</accession>
<dbReference type="PANTHER" id="PTHR43194:SF5">
    <property type="entry name" value="PIMELOYL-[ACYL-CARRIER PROTEIN] METHYL ESTER ESTERASE"/>
    <property type="match status" value="1"/>
</dbReference>
<dbReference type="InterPro" id="IPR000073">
    <property type="entry name" value="AB_hydrolase_1"/>
</dbReference>
<evidence type="ECO:0000259" key="1">
    <source>
        <dbReference type="Pfam" id="PF12697"/>
    </source>
</evidence>
<dbReference type="InterPro" id="IPR029058">
    <property type="entry name" value="AB_hydrolase_fold"/>
</dbReference>
<sequence>MVFGVVGAGAEIGAVPPEIVLIHGIGVSHRYFERLHRRLGREARVVAIDLPGFGGLPKPHWNPTIGEMAAALAEVLDRLEVGHAVLVGQSMGSQWVTELAVQRPDLASHVVLIGPVSDERHRTPLSQGVALLADILREPPRSNLIVLTDYLRCGPRWFGAQLRWMLSYRLEDAVERLTVPLLVLRGARDPIAGMRWCRGLRDRAPEAGLVLVPRAPHNAQTTAPVAVASALLAFVAAHPAVRDAA</sequence>
<gene>
    <name evidence="2" type="ORF">B5808_01190</name>
</gene>
<protein>
    <recommendedName>
        <fullName evidence="1">AB hydrolase-1 domain-containing protein</fullName>
    </recommendedName>
</protein>
<dbReference type="Pfam" id="PF12697">
    <property type="entry name" value="Abhydrolase_6"/>
    <property type="match status" value="1"/>
</dbReference>
<dbReference type="InterPro" id="IPR050228">
    <property type="entry name" value="Carboxylesterase_BioH"/>
</dbReference>
<dbReference type="GO" id="GO:0003824">
    <property type="term" value="F:catalytic activity"/>
    <property type="evidence" value="ECO:0007669"/>
    <property type="project" value="UniProtKB-ARBA"/>
</dbReference>
<dbReference type="SUPFAM" id="SSF53474">
    <property type="entry name" value="alpha/beta-Hydrolases"/>
    <property type="match status" value="1"/>
</dbReference>
<dbReference type="KEGG" id="cphy:B5808_01190"/>
<dbReference type="Gene3D" id="3.40.50.1820">
    <property type="entry name" value="alpha/beta hydrolase"/>
    <property type="match status" value="1"/>
</dbReference>
<evidence type="ECO:0000313" key="2">
    <source>
        <dbReference type="EMBL" id="ARJ07116.1"/>
    </source>
</evidence>
<dbReference type="PRINTS" id="PR00111">
    <property type="entry name" value="ABHYDROLASE"/>
</dbReference>
<dbReference type="EMBL" id="CP020715">
    <property type="protein sequence ID" value="ARJ07116.1"/>
    <property type="molecule type" value="Genomic_DNA"/>
</dbReference>
<name>A0A1X9LPJ9_9MICO</name>